<evidence type="ECO:0000256" key="3">
    <source>
        <dbReference type="ARBA" id="ARBA00022764"/>
    </source>
</evidence>
<protein>
    <submittedName>
        <fullName evidence="4">ABC transporter substrate-binding protein</fullName>
    </submittedName>
</protein>
<keyword evidence="3" id="KW-0574">Periplasm</keyword>
<dbReference type="OrthoDB" id="2509690at2"/>
<dbReference type="GO" id="GO:0042597">
    <property type="term" value="C:periplasmic space"/>
    <property type="evidence" value="ECO:0007669"/>
    <property type="project" value="UniProtKB-SubCell"/>
</dbReference>
<dbReference type="AlphaFoldDB" id="A0A2N3LWR5"/>
<dbReference type="InterPro" id="IPR006059">
    <property type="entry name" value="SBP"/>
</dbReference>
<gene>
    <name evidence="4" type="ORF">CXZ10_13130</name>
</gene>
<evidence type="ECO:0000256" key="1">
    <source>
        <dbReference type="ARBA" id="ARBA00004418"/>
    </source>
</evidence>
<dbReference type="EMBL" id="PJNW01000009">
    <property type="protein sequence ID" value="PKR89038.1"/>
    <property type="molecule type" value="Genomic_DNA"/>
</dbReference>
<dbReference type="PANTHER" id="PTHR43649:SF12">
    <property type="entry name" value="DIACETYLCHITOBIOSE BINDING PROTEIN DASA"/>
    <property type="match status" value="1"/>
</dbReference>
<dbReference type="PANTHER" id="PTHR43649">
    <property type="entry name" value="ARABINOSE-BINDING PROTEIN-RELATED"/>
    <property type="match status" value="1"/>
</dbReference>
<dbReference type="InterPro" id="IPR006311">
    <property type="entry name" value="TAT_signal"/>
</dbReference>
<evidence type="ECO:0000256" key="2">
    <source>
        <dbReference type="ARBA" id="ARBA00008520"/>
    </source>
</evidence>
<keyword evidence="5" id="KW-1185">Reference proteome</keyword>
<proteinExistence type="inferred from homology"/>
<evidence type="ECO:0000313" key="4">
    <source>
        <dbReference type="EMBL" id="PKR89038.1"/>
    </source>
</evidence>
<sequence length="468" mass="50693">MNAATASGDAVFLRPGAGDLRHPNPHPSDRETTMLRRTVLKGIAAATASAVAMPAVLTRALAADAIELDVVHCWPGHDKFHAEIANAFMAAHPDIRIKYGTSPASYEDGHQQILRQAMTNQLPDIYFSGFHLLPPLMRTLKSRGQFVALDGLIAGEGAEWKATNYADRILALGNVDGEQAGMAFNTSTPIVYFNADLVKKAGGNPDAFPTDWDGLLKLSAAIAGTGDDVDGMFMSLHTGTDDWLFQAMIFQYGGNLMDDADRTVAFGDRSGEEAVKLMRRFVTEGKMKLGEEQAARQQFFAGKLGIIFQSTASLKSTTDSVGSNFELRTTRYPMADKANGGLPTGGNAAMILTKDEARQKAAWDYLKWVTGPEGQKVAVLASGYMPANQRVMEKAYLGDFYAANPNWRTSLDQIPVARKWYGYPGTNSVKIGRVQKEVLALILRGDLGPEAGLAELVKVTSDLLPRQS</sequence>
<dbReference type="Gene3D" id="3.40.190.10">
    <property type="entry name" value="Periplasmic binding protein-like II"/>
    <property type="match status" value="2"/>
</dbReference>
<accession>A0A2N3LWR5</accession>
<comment type="similarity">
    <text evidence="2">Belongs to the bacterial solute-binding protein 1 family.</text>
</comment>
<reference evidence="4 5" key="1">
    <citation type="submission" date="2017-12" db="EMBL/GenBank/DDBJ databases">
        <title>Anaerobic carbon monoxide metabolism by Pleomorphomonas carboxyditropha sp. nov., a new mesophilic hydrogenogenic carboxidotroph.</title>
        <authorList>
            <person name="Esquivel-Elizondo S."/>
            <person name="Krajmalnik-Brown R."/>
        </authorList>
    </citation>
    <scope>NUCLEOTIDE SEQUENCE [LARGE SCALE GENOMIC DNA]</scope>
    <source>
        <strain evidence="4 5">R5-392</strain>
    </source>
</reference>
<dbReference type="CDD" id="cd14748">
    <property type="entry name" value="PBP2_UgpB"/>
    <property type="match status" value="1"/>
</dbReference>
<comment type="subcellular location">
    <subcellularLocation>
        <location evidence="1">Periplasm</location>
    </subcellularLocation>
</comment>
<evidence type="ECO:0000313" key="5">
    <source>
        <dbReference type="Proteomes" id="UP000233491"/>
    </source>
</evidence>
<dbReference type="InterPro" id="IPR050490">
    <property type="entry name" value="Bact_solute-bd_prot1"/>
</dbReference>
<comment type="caution">
    <text evidence="4">The sequence shown here is derived from an EMBL/GenBank/DDBJ whole genome shotgun (WGS) entry which is preliminary data.</text>
</comment>
<dbReference type="SUPFAM" id="SSF53850">
    <property type="entry name" value="Periplasmic binding protein-like II"/>
    <property type="match status" value="1"/>
</dbReference>
<dbReference type="PROSITE" id="PS51318">
    <property type="entry name" value="TAT"/>
    <property type="match status" value="1"/>
</dbReference>
<organism evidence="4 5">
    <name type="scientific">Pleomorphomonas diazotrophica</name>
    <dbReference type="NCBI Taxonomy" id="1166257"/>
    <lineage>
        <taxon>Bacteria</taxon>
        <taxon>Pseudomonadati</taxon>
        <taxon>Pseudomonadota</taxon>
        <taxon>Alphaproteobacteria</taxon>
        <taxon>Hyphomicrobiales</taxon>
        <taxon>Pleomorphomonadaceae</taxon>
        <taxon>Pleomorphomonas</taxon>
    </lineage>
</organism>
<dbReference type="Proteomes" id="UP000233491">
    <property type="component" value="Unassembled WGS sequence"/>
</dbReference>
<name>A0A2N3LWR5_9HYPH</name>
<dbReference type="Pfam" id="PF13416">
    <property type="entry name" value="SBP_bac_8"/>
    <property type="match status" value="1"/>
</dbReference>